<evidence type="ECO:0000256" key="2">
    <source>
        <dbReference type="SAM" id="SignalP"/>
    </source>
</evidence>
<evidence type="ECO:0000313" key="5">
    <source>
        <dbReference type="Proteomes" id="UP000028725"/>
    </source>
</evidence>
<evidence type="ECO:0000256" key="1">
    <source>
        <dbReference type="SAM" id="MobiDB-lite"/>
    </source>
</evidence>
<dbReference type="PATRIC" id="fig|394096.3.peg.7407"/>
<feature type="domain" description="ADYC" evidence="3">
    <location>
        <begin position="114"/>
        <end position="297"/>
    </location>
</feature>
<reference evidence="4 5" key="1">
    <citation type="submission" date="2014-04" db="EMBL/GenBank/DDBJ databases">
        <title>Genome assembly of Hyalangium minutum DSM 14724.</title>
        <authorList>
            <person name="Sharma G."/>
            <person name="Subramanian S."/>
        </authorList>
    </citation>
    <scope>NUCLEOTIDE SEQUENCE [LARGE SCALE GENOMIC DNA]</scope>
    <source>
        <strain evidence="4 5">DSM 14724</strain>
    </source>
</reference>
<gene>
    <name evidence="4" type="ORF">DB31_3082</name>
</gene>
<dbReference type="Proteomes" id="UP000028725">
    <property type="component" value="Unassembled WGS sequence"/>
</dbReference>
<keyword evidence="2" id="KW-0732">Signal</keyword>
<name>A0A085W5R0_9BACT</name>
<dbReference type="InterPro" id="IPR045426">
    <property type="entry name" value="ADYC"/>
</dbReference>
<feature type="chain" id="PRO_5001799408" description="ADYC domain-containing protein" evidence="2">
    <location>
        <begin position="23"/>
        <end position="360"/>
    </location>
</feature>
<proteinExistence type="predicted"/>
<accession>A0A085W5R0</accession>
<dbReference type="EMBL" id="JMCB01000019">
    <property type="protein sequence ID" value="KFE63023.1"/>
    <property type="molecule type" value="Genomic_DNA"/>
</dbReference>
<evidence type="ECO:0000313" key="4">
    <source>
        <dbReference type="EMBL" id="KFE63023.1"/>
    </source>
</evidence>
<dbReference type="RefSeq" id="WP_044196691.1">
    <property type="nucleotide sequence ID" value="NZ_JMCB01000019.1"/>
</dbReference>
<dbReference type="AlphaFoldDB" id="A0A085W5R0"/>
<dbReference type="OrthoDB" id="8066319at2"/>
<organism evidence="4 5">
    <name type="scientific">Hyalangium minutum</name>
    <dbReference type="NCBI Taxonomy" id="394096"/>
    <lineage>
        <taxon>Bacteria</taxon>
        <taxon>Pseudomonadati</taxon>
        <taxon>Myxococcota</taxon>
        <taxon>Myxococcia</taxon>
        <taxon>Myxococcales</taxon>
        <taxon>Cystobacterineae</taxon>
        <taxon>Archangiaceae</taxon>
        <taxon>Hyalangium</taxon>
    </lineage>
</organism>
<evidence type="ECO:0000259" key="3">
    <source>
        <dbReference type="Pfam" id="PF20032"/>
    </source>
</evidence>
<dbReference type="Pfam" id="PF20032">
    <property type="entry name" value="ADYC"/>
    <property type="match status" value="1"/>
</dbReference>
<keyword evidence="5" id="KW-1185">Reference proteome</keyword>
<feature type="region of interest" description="Disordered" evidence="1">
    <location>
        <begin position="44"/>
        <end position="66"/>
    </location>
</feature>
<feature type="signal peptide" evidence="2">
    <location>
        <begin position="1"/>
        <end position="22"/>
    </location>
</feature>
<comment type="caution">
    <text evidence="4">The sequence shown here is derived from an EMBL/GenBank/DDBJ whole genome shotgun (WGS) entry which is preliminary data.</text>
</comment>
<protein>
    <recommendedName>
        <fullName evidence="3">ADYC domain-containing protein</fullName>
    </recommendedName>
</protein>
<dbReference type="STRING" id="394096.DB31_3082"/>
<sequence length="360" mass="39049">MTFFNRFLMAGLCLHLSAVAYAAPPPSAKAVAKAAPLSDAERYARRCQPRSPTRERNPQGTMLWGSRRDWDTEKVAPETRSVLVSVALSPVKPGDTAVKSLQLKGGSLEASPAGAKVTGLVLQGRSSEGKPVEVAICESEPAPQSPEMMWYRIEAWNPVAQEWENPCVAVDRVPSPRVLAVSGVWDLTGARKDSAEHFTFACENGAIAKCIDWGYKPWESRGGKPLTDVHQACTRMARADYCGNGRSHTYQDNSIDMYDPFGVLKRTPESAADWDPALSFEAAWGPDGAICLEHTRDGRALETILAECPNRFRKGGAVELGEGDRCSVQRTGGKPQTALLRNKSYGIPEGAAPPAKAPQR</sequence>